<name>A0A9D1RZY0_9CORY</name>
<organism evidence="2 3">
    <name type="scientific">Candidatus Corynebacterium gallistercoris</name>
    <dbReference type="NCBI Taxonomy" id="2838530"/>
    <lineage>
        <taxon>Bacteria</taxon>
        <taxon>Bacillati</taxon>
        <taxon>Actinomycetota</taxon>
        <taxon>Actinomycetes</taxon>
        <taxon>Mycobacteriales</taxon>
        <taxon>Corynebacteriaceae</taxon>
        <taxon>Corynebacterium</taxon>
    </lineage>
</organism>
<protein>
    <recommendedName>
        <fullName evidence="1">Zinc finger FPG/IleRS-type domain-containing protein</fullName>
    </recommendedName>
</protein>
<feature type="non-terminal residue" evidence="2">
    <location>
        <position position="1"/>
    </location>
</feature>
<proteinExistence type="predicted"/>
<reference evidence="2" key="2">
    <citation type="submission" date="2021-04" db="EMBL/GenBank/DDBJ databases">
        <authorList>
            <person name="Gilroy R."/>
        </authorList>
    </citation>
    <scope>NUCLEOTIDE SEQUENCE</scope>
    <source>
        <strain evidence="2">4376</strain>
    </source>
</reference>
<dbReference type="AlphaFoldDB" id="A0A9D1RZY0"/>
<gene>
    <name evidence="2" type="ORF">H9867_04465</name>
</gene>
<comment type="caution">
    <text evidence="2">The sequence shown here is derived from an EMBL/GenBank/DDBJ whole genome shotgun (WGS) entry which is preliminary data.</text>
</comment>
<evidence type="ECO:0000313" key="3">
    <source>
        <dbReference type="Proteomes" id="UP000824189"/>
    </source>
</evidence>
<feature type="domain" description="Zinc finger FPG/IleRS-type" evidence="1">
    <location>
        <begin position="1"/>
        <end position="20"/>
    </location>
</feature>
<dbReference type="Pfam" id="PF06827">
    <property type="entry name" value="zf-FPG_IleRS"/>
    <property type="match status" value="1"/>
</dbReference>
<dbReference type="InterPro" id="IPR010663">
    <property type="entry name" value="Znf_FPG/IleRS"/>
</dbReference>
<sequence length="21" mass="2480">TPIKRIAFMGRSSHYCPQCQR</sequence>
<evidence type="ECO:0000313" key="2">
    <source>
        <dbReference type="EMBL" id="HIW95722.1"/>
    </source>
</evidence>
<evidence type="ECO:0000259" key="1">
    <source>
        <dbReference type="Pfam" id="PF06827"/>
    </source>
</evidence>
<dbReference type="Proteomes" id="UP000824189">
    <property type="component" value="Unassembled WGS sequence"/>
</dbReference>
<reference evidence="2" key="1">
    <citation type="journal article" date="2021" name="PeerJ">
        <title>Extensive microbial diversity within the chicken gut microbiome revealed by metagenomics and culture.</title>
        <authorList>
            <person name="Gilroy R."/>
            <person name="Ravi A."/>
            <person name="Getino M."/>
            <person name="Pursley I."/>
            <person name="Horton D.L."/>
            <person name="Alikhan N.F."/>
            <person name="Baker D."/>
            <person name="Gharbi K."/>
            <person name="Hall N."/>
            <person name="Watson M."/>
            <person name="Adriaenssens E.M."/>
            <person name="Foster-Nyarko E."/>
            <person name="Jarju S."/>
            <person name="Secka A."/>
            <person name="Antonio M."/>
            <person name="Oren A."/>
            <person name="Chaudhuri R.R."/>
            <person name="La Ragione R."/>
            <person name="Hildebrand F."/>
            <person name="Pallen M.J."/>
        </authorList>
    </citation>
    <scope>NUCLEOTIDE SEQUENCE</scope>
    <source>
        <strain evidence="2">4376</strain>
    </source>
</reference>
<dbReference type="SUPFAM" id="SSF57716">
    <property type="entry name" value="Glucocorticoid receptor-like (DNA-binding domain)"/>
    <property type="match status" value="1"/>
</dbReference>
<dbReference type="Gene3D" id="1.10.8.50">
    <property type="match status" value="1"/>
</dbReference>
<dbReference type="EMBL" id="DXFZ01000054">
    <property type="protein sequence ID" value="HIW95722.1"/>
    <property type="molecule type" value="Genomic_DNA"/>
</dbReference>
<accession>A0A9D1RZY0</accession>